<reference evidence="1 2" key="1">
    <citation type="submission" date="2017-05" db="EMBL/GenBank/DDBJ databases">
        <title>Vagococcus spp. assemblies.</title>
        <authorList>
            <person name="Gulvik C.A."/>
        </authorList>
    </citation>
    <scope>NUCLEOTIDE SEQUENCE [LARGE SCALE GENOMIC DNA]</scope>
    <source>
        <strain evidence="1 2">CCUG 51432</strain>
    </source>
</reference>
<dbReference type="InterPro" id="IPR027417">
    <property type="entry name" value="P-loop_NTPase"/>
</dbReference>
<dbReference type="Gene3D" id="3.40.50.300">
    <property type="entry name" value="P-loop containing nucleotide triphosphate hydrolases"/>
    <property type="match status" value="1"/>
</dbReference>
<evidence type="ECO:0000313" key="1">
    <source>
        <dbReference type="EMBL" id="RSU09354.1"/>
    </source>
</evidence>
<dbReference type="SUPFAM" id="SSF52540">
    <property type="entry name" value="P-loop containing nucleoside triphosphate hydrolases"/>
    <property type="match status" value="1"/>
</dbReference>
<dbReference type="InterPro" id="IPR004948">
    <property type="entry name" value="Nuc-triphosphatase_THEP1"/>
</dbReference>
<organism evidence="1 2">
    <name type="scientific">Vagococcus elongatus</name>
    <dbReference type="NCBI Taxonomy" id="180344"/>
    <lineage>
        <taxon>Bacteria</taxon>
        <taxon>Bacillati</taxon>
        <taxon>Bacillota</taxon>
        <taxon>Bacilli</taxon>
        <taxon>Lactobacillales</taxon>
        <taxon>Enterococcaceae</taxon>
        <taxon>Vagococcus</taxon>
    </lineage>
</organism>
<gene>
    <name evidence="1" type="ORF">CBF29_11660</name>
</gene>
<proteinExistence type="predicted"/>
<protein>
    <recommendedName>
        <fullName evidence="3">AAA+ ATPase domain-containing protein</fullName>
    </recommendedName>
</protein>
<keyword evidence="2" id="KW-1185">Reference proteome</keyword>
<evidence type="ECO:0000313" key="2">
    <source>
        <dbReference type="Proteomes" id="UP000287605"/>
    </source>
</evidence>
<evidence type="ECO:0008006" key="3">
    <source>
        <dbReference type="Google" id="ProtNLM"/>
    </source>
</evidence>
<name>A0A430AN52_9ENTE</name>
<dbReference type="EMBL" id="NGKA01000022">
    <property type="protein sequence ID" value="RSU09354.1"/>
    <property type="molecule type" value="Genomic_DNA"/>
</dbReference>
<dbReference type="OrthoDB" id="47144at2"/>
<dbReference type="RefSeq" id="WP_126809900.1">
    <property type="nucleotide sequence ID" value="NZ_NGKA01000022.1"/>
</dbReference>
<dbReference type="GO" id="GO:0017111">
    <property type="term" value="F:ribonucleoside triphosphate phosphatase activity"/>
    <property type="evidence" value="ECO:0007669"/>
    <property type="project" value="InterPro"/>
</dbReference>
<dbReference type="Proteomes" id="UP000287605">
    <property type="component" value="Unassembled WGS sequence"/>
</dbReference>
<dbReference type="Pfam" id="PF03266">
    <property type="entry name" value="NTPase_1"/>
    <property type="match status" value="1"/>
</dbReference>
<comment type="caution">
    <text evidence="1">The sequence shown here is derived from an EMBL/GenBank/DDBJ whole genome shotgun (WGS) entry which is preliminary data.</text>
</comment>
<sequence>MSEILFLTGPSGVGKSTLIKKEINRQQVSVGGFFVERVYTKQGKLSAFELCSANTLDLSFMSQKCHQFIQFDDTGTHWKLEIFSYFGRQLLRQAAQQSPDIILLDEIGGIELMCLDFKGELMSLFKKPVKIIGVFKSEENYLRQKKNSPMTFNVDKEREQIMNEIEKNNGRLLYMNKDNYSTMEEEVKKFMTS</sequence>
<accession>A0A430AN52</accession>
<dbReference type="AlphaFoldDB" id="A0A430AN52"/>